<gene>
    <name evidence="2" type="ORF">SCLAR_v1c12560</name>
</gene>
<feature type="transmembrane region" description="Helical" evidence="1">
    <location>
        <begin position="496"/>
        <end position="515"/>
    </location>
</feature>
<evidence type="ECO:0000313" key="3">
    <source>
        <dbReference type="Proteomes" id="UP000231179"/>
    </source>
</evidence>
<proteinExistence type="predicted"/>
<dbReference type="Proteomes" id="UP000231179">
    <property type="component" value="Chromosome"/>
</dbReference>
<feature type="transmembrane region" description="Helical" evidence="1">
    <location>
        <begin position="222"/>
        <end position="245"/>
    </location>
</feature>
<feature type="transmembrane region" description="Helical" evidence="1">
    <location>
        <begin position="297"/>
        <end position="315"/>
    </location>
</feature>
<feature type="transmembrane region" description="Helical" evidence="1">
    <location>
        <begin position="6"/>
        <end position="27"/>
    </location>
</feature>
<sequence>MTNINIWVPILISTLMIFIFYTSGAIIFELLRFKITNPFSYIAGGFFAYFTFISIFSFPLQLISVIPYVFFVYYLFTLTIIYLIFCLIFLKFWITAGFISQKSLVFLICLAVIAGISYAGHQYFATENFARHKNVLSIIYWLRDNPVSFFNNSTFYNFLGFKPFESWQTFQISAVILSRASTYQIQDVIIPFTFIIEAVISTSVFITMYESFAKKRTKLMEYVTLVVSLVFFVSTKLVLSIYGFSFWSGEVMFVNLIFYAIVLTLNYTSMDYRERHKATFIGMVLGGYISFSWDSSYHIVFLIYCLFFVIQRKFTRNFTKDILKISMFALIDICFYNIILKLYIQAIIFSALLLLLLVIAAAMTNNYSVVTKFETFVDSRIRLVSLILPSIFMVISIGMTLNSGTSFVDSENNYLNFIYVWTTIIKWESARYITTFIIALAILVVALVWFFVRAKFKKDFLTDSVDLMLISYLTFYNPIVVKFINLFYPSMTSSNGIIMIIQGMVVANVLVIWLCNKVDARKPEQLKIIKKYNWIK</sequence>
<keyword evidence="1" id="KW-0472">Membrane</keyword>
<feature type="transmembrane region" description="Helical" evidence="1">
    <location>
        <begin position="322"/>
        <end position="340"/>
    </location>
</feature>
<feature type="transmembrane region" description="Helical" evidence="1">
    <location>
        <begin position="432"/>
        <end position="452"/>
    </location>
</feature>
<feature type="transmembrane region" description="Helical" evidence="1">
    <location>
        <begin position="346"/>
        <end position="369"/>
    </location>
</feature>
<dbReference type="RefSeq" id="WP_100255085.1">
    <property type="nucleotide sequence ID" value="NZ_CP024870.1"/>
</dbReference>
<name>A0A2K8KQC2_9MOLU</name>
<feature type="transmembrane region" description="Helical" evidence="1">
    <location>
        <begin position="464"/>
        <end position="484"/>
    </location>
</feature>
<feature type="transmembrane region" description="Helical" evidence="1">
    <location>
        <begin position="188"/>
        <end position="210"/>
    </location>
</feature>
<keyword evidence="3" id="KW-1185">Reference proteome</keyword>
<feature type="transmembrane region" description="Helical" evidence="1">
    <location>
        <begin position="381"/>
        <end position="401"/>
    </location>
</feature>
<feature type="transmembrane region" description="Helical" evidence="1">
    <location>
        <begin position="70"/>
        <end position="92"/>
    </location>
</feature>
<dbReference type="AlphaFoldDB" id="A0A2K8KQC2"/>
<protein>
    <submittedName>
        <fullName evidence="2">Uncharacterized protein</fullName>
    </submittedName>
</protein>
<organism evidence="2 3">
    <name type="scientific">Spiroplasma clarkii</name>
    <dbReference type="NCBI Taxonomy" id="2139"/>
    <lineage>
        <taxon>Bacteria</taxon>
        <taxon>Bacillati</taxon>
        <taxon>Mycoplasmatota</taxon>
        <taxon>Mollicutes</taxon>
        <taxon>Entomoplasmatales</taxon>
        <taxon>Spiroplasmataceae</taxon>
        <taxon>Spiroplasma</taxon>
    </lineage>
</organism>
<accession>A0A2K8KQC2</accession>
<dbReference type="EMBL" id="CP024870">
    <property type="protein sequence ID" value="ATX71556.1"/>
    <property type="molecule type" value="Genomic_DNA"/>
</dbReference>
<keyword evidence="1" id="KW-0812">Transmembrane</keyword>
<feature type="transmembrane region" description="Helical" evidence="1">
    <location>
        <begin position="39"/>
        <end position="58"/>
    </location>
</feature>
<keyword evidence="1" id="KW-1133">Transmembrane helix</keyword>
<evidence type="ECO:0000313" key="2">
    <source>
        <dbReference type="EMBL" id="ATX71556.1"/>
    </source>
</evidence>
<evidence type="ECO:0000256" key="1">
    <source>
        <dbReference type="SAM" id="Phobius"/>
    </source>
</evidence>
<reference evidence="2 3" key="1">
    <citation type="submission" date="2017-11" db="EMBL/GenBank/DDBJ databases">
        <title>Complete genome sequence of Spiroplasma clarkii CN-5 (DSM 19994).</title>
        <authorList>
            <person name="Tsai Y.-M."/>
            <person name="Chang A."/>
            <person name="Lo W.-S."/>
            <person name="Kuo C.-H."/>
        </authorList>
    </citation>
    <scope>NUCLEOTIDE SEQUENCE [LARGE SCALE GENOMIC DNA]</scope>
    <source>
        <strain evidence="2 3">CN-5</strain>
    </source>
</reference>
<feature type="transmembrane region" description="Helical" evidence="1">
    <location>
        <begin position="251"/>
        <end position="268"/>
    </location>
</feature>
<feature type="transmembrane region" description="Helical" evidence="1">
    <location>
        <begin position="104"/>
        <end position="124"/>
    </location>
</feature>